<dbReference type="EMBL" id="QXFU01000538">
    <property type="protein sequence ID" value="KAE9030601.1"/>
    <property type="molecule type" value="Genomic_DNA"/>
</dbReference>
<accession>A0A6A3MDY5</accession>
<name>A0A6A3MDY5_9STRA</name>
<evidence type="ECO:0000313" key="1">
    <source>
        <dbReference type="EMBL" id="KAE9030601.1"/>
    </source>
</evidence>
<evidence type="ECO:0000313" key="3">
    <source>
        <dbReference type="EMBL" id="KAE9358196.1"/>
    </source>
</evidence>
<protein>
    <submittedName>
        <fullName evidence="1">Uncharacterized protein</fullName>
    </submittedName>
</protein>
<dbReference type="EMBL" id="QXFV01000552">
    <property type="protein sequence ID" value="KAE9034360.1"/>
    <property type="molecule type" value="Genomic_DNA"/>
</dbReference>
<dbReference type="Proteomes" id="UP000434957">
    <property type="component" value="Unassembled WGS sequence"/>
</dbReference>
<keyword evidence="5" id="KW-1185">Reference proteome</keyword>
<proteinExistence type="predicted"/>
<organism evidence="1 6">
    <name type="scientific">Phytophthora rubi</name>
    <dbReference type="NCBI Taxonomy" id="129364"/>
    <lineage>
        <taxon>Eukaryota</taxon>
        <taxon>Sar</taxon>
        <taxon>Stramenopiles</taxon>
        <taxon>Oomycota</taxon>
        <taxon>Peronosporomycetes</taxon>
        <taxon>Peronosporales</taxon>
        <taxon>Peronosporaceae</taxon>
        <taxon>Phytophthora</taxon>
    </lineage>
</organism>
<evidence type="ECO:0000313" key="2">
    <source>
        <dbReference type="EMBL" id="KAE9034360.1"/>
    </source>
</evidence>
<evidence type="ECO:0000313" key="4">
    <source>
        <dbReference type="Proteomes" id="UP000429607"/>
    </source>
</evidence>
<dbReference type="AlphaFoldDB" id="A0A6A3MDY5"/>
<sequence length="86" mass="9487">MPTLFRRKIINICCSAPACSPVLASQPRLACCQPWLPVAHQQAGSSVRRKDVSRYNRFSHQLVCSADSFLRTELTASIILATAIDV</sequence>
<evidence type="ECO:0000313" key="5">
    <source>
        <dbReference type="Proteomes" id="UP000434957"/>
    </source>
</evidence>
<gene>
    <name evidence="2" type="ORF">PR001_g9766</name>
    <name evidence="1" type="ORF">PR002_g9841</name>
    <name evidence="3" type="ORF">PR003_g1438</name>
</gene>
<evidence type="ECO:0000313" key="6">
    <source>
        <dbReference type="Proteomes" id="UP000435112"/>
    </source>
</evidence>
<reference evidence="4 6" key="1">
    <citation type="submission" date="2018-09" db="EMBL/GenBank/DDBJ databases">
        <title>Genomic investigation of the strawberry pathogen Phytophthora fragariae indicates pathogenicity is determined by transcriptional variation in three key races.</title>
        <authorList>
            <person name="Adams T.M."/>
            <person name="Armitage A.D."/>
            <person name="Sobczyk M.K."/>
            <person name="Bates H.J."/>
            <person name="Dunwell J.M."/>
            <person name="Nellist C.F."/>
            <person name="Harrison R.J."/>
        </authorList>
    </citation>
    <scope>NUCLEOTIDE SEQUENCE [LARGE SCALE GENOMIC DNA]</scope>
    <source>
        <strain evidence="2 4">SCRP249</strain>
        <strain evidence="1 6">SCRP324</strain>
        <strain evidence="3 5">SCRP333</strain>
    </source>
</reference>
<dbReference type="EMBL" id="QXFT01000039">
    <property type="protein sequence ID" value="KAE9358196.1"/>
    <property type="molecule type" value="Genomic_DNA"/>
</dbReference>
<comment type="caution">
    <text evidence="1">The sequence shown here is derived from an EMBL/GenBank/DDBJ whole genome shotgun (WGS) entry which is preliminary data.</text>
</comment>
<dbReference type="Proteomes" id="UP000435112">
    <property type="component" value="Unassembled WGS sequence"/>
</dbReference>
<dbReference type="Proteomes" id="UP000429607">
    <property type="component" value="Unassembled WGS sequence"/>
</dbReference>